<dbReference type="Gene3D" id="2.40.160.20">
    <property type="match status" value="1"/>
</dbReference>
<dbReference type="InterPro" id="IPR050330">
    <property type="entry name" value="Bact_OuterMem_StrucFunc"/>
</dbReference>
<dbReference type="InterPro" id="IPR006665">
    <property type="entry name" value="OmpA-like"/>
</dbReference>
<dbReference type="Gene3D" id="3.30.1330.60">
    <property type="entry name" value="OmpA-like domain"/>
    <property type="match status" value="1"/>
</dbReference>
<evidence type="ECO:0000256" key="1">
    <source>
        <dbReference type="ARBA" id="ARBA00004571"/>
    </source>
</evidence>
<keyword evidence="9" id="KW-0998">Cell outer membrane</keyword>
<reference evidence="12" key="1">
    <citation type="submission" date="2018-06" db="EMBL/GenBank/DDBJ databases">
        <authorList>
            <person name="Zhirakovskaya E."/>
        </authorList>
    </citation>
    <scope>NUCLEOTIDE SEQUENCE</scope>
</reference>
<dbReference type="PRINTS" id="PR01023">
    <property type="entry name" value="NAFLGMOTY"/>
</dbReference>
<evidence type="ECO:0000256" key="5">
    <source>
        <dbReference type="ARBA" id="ARBA00022729"/>
    </source>
</evidence>
<evidence type="ECO:0000313" key="12">
    <source>
        <dbReference type="EMBL" id="VAW53595.1"/>
    </source>
</evidence>
<dbReference type="PROSITE" id="PS51123">
    <property type="entry name" value="OMPA_2"/>
    <property type="match status" value="1"/>
</dbReference>
<evidence type="ECO:0000256" key="4">
    <source>
        <dbReference type="ARBA" id="ARBA00022692"/>
    </source>
</evidence>
<feature type="compositionally biased region" description="Basic and acidic residues" evidence="10">
    <location>
        <begin position="379"/>
        <end position="390"/>
    </location>
</feature>
<keyword evidence="3" id="KW-1134">Transmembrane beta strand</keyword>
<dbReference type="PANTHER" id="PTHR30329">
    <property type="entry name" value="STATOR ELEMENT OF FLAGELLAR MOTOR COMPLEX"/>
    <property type="match status" value="1"/>
</dbReference>
<dbReference type="GO" id="GO:0046930">
    <property type="term" value="C:pore complex"/>
    <property type="evidence" value="ECO:0007669"/>
    <property type="project" value="UniProtKB-KW"/>
</dbReference>
<dbReference type="AlphaFoldDB" id="A0A3B0WCJ5"/>
<dbReference type="SUPFAM" id="SSF103088">
    <property type="entry name" value="OmpA-like"/>
    <property type="match status" value="1"/>
</dbReference>
<evidence type="ECO:0000256" key="2">
    <source>
        <dbReference type="ARBA" id="ARBA00022448"/>
    </source>
</evidence>
<dbReference type="EMBL" id="UOFD01000064">
    <property type="protein sequence ID" value="VAW53595.1"/>
    <property type="molecule type" value="Genomic_DNA"/>
</dbReference>
<evidence type="ECO:0000256" key="8">
    <source>
        <dbReference type="ARBA" id="ARBA00023136"/>
    </source>
</evidence>
<dbReference type="SUPFAM" id="SSF56925">
    <property type="entry name" value="OMPA-like"/>
    <property type="match status" value="1"/>
</dbReference>
<dbReference type="CDD" id="cd07185">
    <property type="entry name" value="OmpA_C-like"/>
    <property type="match status" value="1"/>
</dbReference>
<keyword evidence="8" id="KW-0472">Membrane</keyword>
<comment type="subcellular location">
    <subcellularLocation>
        <location evidence="1">Cell outer membrane</location>
        <topology evidence="1">Multi-pass membrane protein</topology>
    </subcellularLocation>
</comment>
<proteinExistence type="predicted"/>
<evidence type="ECO:0000256" key="9">
    <source>
        <dbReference type="ARBA" id="ARBA00023237"/>
    </source>
</evidence>
<keyword evidence="7" id="KW-0626">Porin</keyword>
<dbReference type="PRINTS" id="PR01021">
    <property type="entry name" value="OMPADOMAIN"/>
</dbReference>
<dbReference type="Pfam" id="PF13505">
    <property type="entry name" value="OMP_b-brl"/>
    <property type="match status" value="1"/>
</dbReference>
<feature type="region of interest" description="Disordered" evidence="10">
    <location>
        <begin position="371"/>
        <end position="390"/>
    </location>
</feature>
<protein>
    <submittedName>
        <fullName evidence="12">Outer membrane protein A</fullName>
    </submittedName>
</protein>
<accession>A0A3B0WCJ5</accession>
<dbReference type="InterPro" id="IPR011250">
    <property type="entry name" value="OMP/PagP_B-barrel"/>
</dbReference>
<evidence type="ECO:0000256" key="10">
    <source>
        <dbReference type="SAM" id="MobiDB-lite"/>
    </source>
</evidence>
<evidence type="ECO:0000256" key="7">
    <source>
        <dbReference type="ARBA" id="ARBA00023114"/>
    </source>
</evidence>
<sequence>MIIKKISMLICVFTLQATIIVSAAEAANSKNRSWYLGAGLGLTQLNPETNDTGYDVADSSDSGFKLFGGYDFTNQFTVEGFLTDLGSASITSDFPTLPDGSIDYSTFGVSALWYFVRNGDNKGKNLRKGLQVYAHGGLSSLSNSASVDFNQNNSVQIQYGAGVEYGFNNGIAVRAGLDLYDKDASMVFVGVMKRFGVKPKIKKVIKPTPKPEPTPKPVVVPVVVPVVTPVVLPVIKAVPMQKVVIPVTVVTYDIDTDKDGVYDRLDECADSSSAFRVDEKGCSIIELEFGGVNFELQSFELTQTSKDLLNDVVVTINASPELEKIEVSAHTDDKGPEKYNLKLSKQRAKEVRSYLIKKGVREDRLVSKGYGESQPIADNKTEEGRAKNRRVELTVIKDDAVEIGAPPKITDSKKSP</sequence>
<evidence type="ECO:0000259" key="11">
    <source>
        <dbReference type="PROSITE" id="PS51123"/>
    </source>
</evidence>
<keyword evidence="6" id="KW-0406">Ion transport</keyword>
<evidence type="ECO:0000256" key="3">
    <source>
        <dbReference type="ARBA" id="ARBA00022452"/>
    </source>
</evidence>
<dbReference type="Pfam" id="PF00691">
    <property type="entry name" value="OmpA"/>
    <property type="match status" value="1"/>
</dbReference>
<keyword evidence="2" id="KW-0813">Transport</keyword>
<feature type="domain" description="OmpA-like" evidence="11">
    <location>
        <begin position="281"/>
        <end position="399"/>
    </location>
</feature>
<dbReference type="InterPro" id="IPR027385">
    <property type="entry name" value="Beta-barrel_OMP"/>
</dbReference>
<dbReference type="GO" id="GO:0006811">
    <property type="term" value="P:monoatomic ion transport"/>
    <property type="evidence" value="ECO:0007669"/>
    <property type="project" value="UniProtKB-KW"/>
</dbReference>
<organism evidence="12">
    <name type="scientific">hydrothermal vent metagenome</name>
    <dbReference type="NCBI Taxonomy" id="652676"/>
    <lineage>
        <taxon>unclassified sequences</taxon>
        <taxon>metagenomes</taxon>
        <taxon>ecological metagenomes</taxon>
    </lineage>
</organism>
<evidence type="ECO:0000256" key="6">
    <source>
        <dbReference type="ARBA" id="ARBA00023065"/>
    </source>
</evidence>
<dbReference type="PANTHER" id="PTHR30329:SF21">
    <property type="entry name" value="LIPOPROTEIN YIAD-RELATED"/>
    <property type="match status" value="1"/>
</dbReference>
<dbReference type="GO" id="GO:0015288">
    <property type="term" value="F:porin activity"/>
    <property type="evidence" value="ECO:0007669"/>
    <property type="project" value="UniProtKB-KW"/>
</dbReference>
<dbReference type="InterPro" id="IPR036737">
    <property type="entry name" value="OmpA-like_sf"/>
</dbReference>
<gene>
    <name evidence="12" type="ORF">MNBD_GAMMA06-238</name>
</gene>
<dbReference type="GO" id="GO:0009279">
    <property type="term" value="C:cell outer membrane"/>
    <property type="evidence" value="ECO:0007669"/>
    <property type="project" value="UniProtKB-SubCell"/>
</dbReference>
<name>A0A3B0WCJ5_9ZZZZ</name>
<keyword evidence="4" id="KW-0812">Transmembrane</keyword>
<dbReference type="InterPro" id="IPR006664">
    <property type="entry name" value="OMP_bac"/>
</dbReference>
<keyword evidence="5" id="KW-0732">Signal</keyword>